<name>A0AAU8CL04_9HYPH</name>
<dbReference type="InterPro" id="IPR051044">
    <property type="entry name" value="MAG_DAG_Lipase"/>
</dbReference>
<dbReference type="PANTHER" id="PTHR11614">
    <property type="entry name" value="PHOSPHOLIPASE-RELATED"/>
    <property type="match status" value="1"/>
</dbReference>
<organism evidence="2">
    <name type="scientific">Mesorhizobium sp. WSM2240</name>
    <dbReference type="NCBI Taxonomy" id="3228851"/>
    <lineage>
        <taxon>Bacteria</taxon>
        <taxon>Pseudomonadati</taxon>
        <taxon>Pseudomonadota</taxon>
        <taxon>Alphaproteobacteria</taxon>
        <taxon>Hyphomicrobiales</taxon>
        <taxon>Phyllobacteriaceae</taxon>
        <taxon>Mesorhizobium</taxon>
    </lineage>
</organism>
<dbReference type="AlphaFoldDB" id="A0AAU8CL04"/>
<reference evidence="2" key="1">
    <citation type="submission" date="2024-06" db="EMBL/GenBank/DDBJ databases">
        <title>Mesorhizobium karijinii sp. nov., a symbiont of the iconic Swainsona formosa from arid Australia.</title>
        <authorList>
            <person name="Hill Y.J."/>
            <person name="Watkin E.L.J."/>
            <person name="O'Hara G.W."/>
            <person name="Terpolilli J."/>
            <person name="Tye M.L."/>
            <person name="Kohlmeier M.G."/>
        </authorList>
    </citation>
    <scope>NUCLEOTIDE SEQUENCE</scope>
    <source>
        <strain evidence="2">WSM2240</strain>
    </source>
</reference>
<dbReference type="GO" id="GO:0016787">
    <property type="term" value="F:hydrolase activity"/>
    <property type="evidence" value="ECO:0007669"/>
    <property type="project" value="UniProtKB-KW"/>
</dbReference>
<dbReference type="EMBL" id="CP159253">
    <property type="protein sequence ID" value="XCG47043.1"/>
    <property type="molecule type" value="Genomic_DNA"/>
</dbReference>
<proteinExistence type="predicted"/>
<sequence>MPFDDQRTLASPTGAALNLYVKQAAGPARGVVHISHGLAEHAARYARFADFLSRRGFHTYAHDHRGHGFTTAPDAPQGMFGSPDGGAKVLADIGAVHDLIAREHPGLPLILFGHSMGGIVALNFVLRHSAHLHAAAIWNANFSAGLLGRLAQAILAWERFRLGSDVPSRALPRMTFVDWGKKVPNHRTPFDWLSRDPEEVDKYIADPLCGWDASVSLWQDIFRFVIFGADDANFSTVRRDMPFSLVGGEKDPASDGGKAVEALAARMRRMGFSNLVSKVYPETRHESLNEVNRNIIMEDFAAWADAILPKPASSSAGATQ</sequence>
<dbReference type="Pfam" id="PF12146">
    <property type="entry name" value="Hydrolase_4"/>
    <property type="match status" value="1"/>
</dbReference>
<dbReference type="Gene3D" id="3.40.50.1820">
    <property type="entry name" value="alpha/beta hydrolase"/>
    <property type="match status" value="1"/>
</dbReference>
<dbReference type="InterPro" id="IPR022742">
    <property type="entry name" value="Hydrolase_4"/>
</dbReference>
<dbReference type="SUPFAM" id="SSF53474">
    <property type="entry name" value="alpha/beta-Hydrolases"/>
    <property type="match status" value="1"/>
</dbReference>
<feature type="domain" description="Serine aminopeptidase S33" evidence="1">
    <location>
        <begin position="27"/>
        <end position="291"/>
    </location>
</feature>
<accession>A0AAU8CL04</accession>
<gene>
    <name evidence="2" type="ORF">ABVK50_17225</name>
</gene>
<dbReference type="RefSeq" id="WP_353645413.1">
    <property type="nucleotide sequence ID" value="NZ_CP159253.1"/>
</dbReference>
<dbReference type="InterPro" id="IPR029058">
    <property type="entry name" value="AB_hydrolase_fold"/>
</dbReference>
<protein>
    <submittedName>
        <fullName evidence="2">Alpha/beta hydrolase</fullName>
    </submittedName>
</protein>
<evidence type="ECO:0000259" key="1">
    <source>
        <dbReference type="Pfam" id="PF12146"/>
    </source>
</evidence>
<evidence type="ECO:0000313" key="2">
    <source>
        <dbReference type="EMBL" id="XCG47043.1"/>
    </source>
</evidence>
<keyword evidence="2" id="KW-0378">Hydrolase</keyword>